<gene>
    <name evidence="2" type="ORF">J2X20_001863</name>
</gene>
<comment type="caution">
    <text evidence="2">The sequence shown here is derived from an EMBL/GenBank/DDBJ whole genome shotgun (WGS) entry which is preliminary data.</text>
</comment>
<dbReference type="Pfam" id="PF07486">
    <property type="entry name" value="Hydrolase_2"/>
    <property type="match status" value="1"/>
</dbReference>
<sequence length="483" mass="51349">MTLPIPHSAARGLSPWQEFKRLGHCLAGRGGGPDWAVSEALNALWLTLPGPGHALPRLHVAVRDGVPLSALPARWTLPGTAEALPLVRVRAPRACLQSAPELRPRARPALVGSATALLRAQDGGRSYLLTCAHVAVPDLLRGFGDEVDLSHASATGRCSVVDWRPAPQAGTEHSAVDAALLSLDPQTLLALQTDGGLLPSGLAGRALADQAVSMRSHRGDFPGQLKVYWSGPVDLPGVTPGVADYFLDRAIGYCCSSRSGDSGAAVWDTSDRLLGMHLAGIDGVGSGEPNAIYGPIAPVLEAFRVRPWLRGGQLADVEMPAIVPARPSNLAAVAGVTRAGSAPTVSSTTLSDREVVACTLWGEARNQGERGMRAVASVIANRWHSHYRRRQSAREVCLDPWQFSCWLKNDPNLPRMLAVARQPDAPYQQALALADPLLQGTLQDITQGARHYFAVTLRKPPAWAAGKSPCAVIGDHLFFNDVD</sequence>
<keyword evidence="3" id="KW-1185">Reference proteome</keyword>
<dbReference type="InterPro" id="IPR042047">
    <property type="entry name" value="SleB_dom1"/>
</dbReference>
<reference evidence="2 3" key="1">
    <citation type="submission" date="2023-07" db="EMBL/GenBank/DDBJ databases">
        <title>Sorghum-associated microbial communities from plants grown in Nebraska, USA.</title>
        <authorList>
            <person name="Schachtman D."/>
        </authorList>
    </citation>
    <scope>NUCLEOTIDE SEQUENCE [LARGE SCALE GENOMIC DNA]</scope>
    <source>
        <strain evidence="2 3">BE314</strain>
    </source>
</reference>
<dbReference type="SUPFAM" id="SSF50494">
    <property type="entry name" value="Trypsin-like serine proteases"/>
    <property type="match status" value="1"/>
</dbReference>
<dbReference type="InterPro" id="IPR009003">
    <property type="entry name" value="Peptidase_S1_PA"/>
</dbReference>
<dbReference type="InterPro" id="IPR011105">
    <property type="entry name" value="Cell_wall_hydrolase_SleB"/>
</dbReference>
<feature type="domain" description="Cell wall hydrolase SleB" evidence="1">
    <location>
        <begin position="367"/>
        <end position="479"/>
    </location>
</feature>
<organism evidence="2 3">
    <name type="scientific">Roseateles saccharophilus</name>
    <name type="common">Pseudomonas saccharophila</name>
    <dbReference type="NCBI Taxonomy" id="304"/>
    <lineage>
        <taxon>Bacteria</taxon>
        <taxon>Pseudomonadati</taxon>
        <taxon>Pseudomonadota</taxon>
        <taxon>Betaproteobacteria</taxon>
        <taxon>Burkholderiales</taxon>
        <taxon>Sphaerotilaceae</taxon>
        <taxon>Roseateles</taxon>
    </lineage>
</organism>
<evidence type="ECO:0000313" key="2">
    <source>
        <dbReference type="EMBL" id="MDR7269234.1"/>
    </source>
</evidence>
<accession>A0ABU1YK51</accession>
<evidence type="ECO:0000313" key="3">
    <source>
        <dbReference type="Proteomes" id="UP001180453"/>
    </source>
</evidence>
<evidence type="ECO:0000259" key="1">
    <source>
        <dbReference type="Pfam" id="PF07486"/>
    </source>
</evidence>
<proteinExistence type="predicted"/>
<dbReference type="EMBL" id="JAVDXU010000001">
    <property type="protein sequence ID" value="MDR7269234.1"/>
    <property type="molecule type" value="Genomic_DNA"/>
</dbReference>
<dbReference type="RefSeq" id="WP_310263723.1">
    <property type="nucleotide sequence ID" value="NZ_JAVDXU010000001.1"/>
</dbReference>
<protein>
    <recommendedName>
        <fullName evidence="1">Cell wall hydrolase SleB domain-containing protein</fullName>
    </recommendedName>
</protein>
<dbReference type="Proteomes" id="UP001180453">
    <property type="component" value="Unassembled WGS sequence"/>
</dbReference>
<dbReference type="Gene3D" id="1.10.10.2520">
    <property type="entry name" value="Cell wall hydrolase SleB, domain 1"/>
    <property type="match status" value="1"/>
</dbReference>
<name>A0ABU1YK51_ROSSA</name>